<keyword evidence="5 6" id="KW-0720">Serine protease</keyword>
<dbReference type="SUPFAM" id="SSF50494">
    <property type="entry name" value="Trypsin-like serine proteases"/>
    <property type="match status" value="1"/>
</dbReference>
<evidence type="ECO:0000256" key="1">
    <source>
        <dbReference type="ARBA" id="ARBA00004613"/>
    </source>
</evidence>
<dbReference type="GO" id="GO:0004252">
    <property type="term" value="F:serine-type endopeptidase activity"/>
    <property type="evidence" value="ECO:0007669"/>
    <property type="project" value="InterPro"/>
</dbReference>
<gene>
    <name evidence="8" type="ORF">TCAL_13602</name>
</gene>
<dbReference type="PROSITE" id="PS00135">
    <property type="entry name" value="TRYPSIN_SER"/>
    <property type="match status" value="1"/>
</dbReference>
<evidence type="ECO:0000313" key="9">
    <source>
        <dbReference type="Proteomes" id="UP000318571"/>
    </source>
</evidence>
<dbReference type="Gene3D" id="2.40.10.10">
    <property type="entry name" value="Trypsin-like serine proteases"/>
    <property type="match status" value="2"/>
</dbReference>
<comment type="caution">
    <text evidence="8">The sequence shown here is derived from an EMBL/GenBank/DDBJ whole genome shotgun (WGS) entry which is preliminary data.</text>
</comment>
<dbReference type="PANTHER" id="PTHR24264:SF65">
    <property type="entry name" value="SRCR DOMAIN-CONTAINING PROTEIN"/>
    <property type="match status" value="1"/>
</dbReference>
<organism evidence="8 9">
    <name type="scientific">Tigriopus californicus</name>
    <name type="common">Marine copepod</name>
    <dbReference type="NCBI Taxonomy" id="6832"/>
    <lineage>
        <taxon>Eukaryota</taxon>
        <taxon>Metazoa</taxon>
        <taxon>Ecdysozoa</taxon>
        <taxon>Arthropoda</taxon>
        <taxon>Crustacea</taxon>
        <taxon>Multicrustacea</taxon>
        <taxon>Hexanauplia</taxon>
        <taxon>Copepoda</taxon>
        <taxon>Harpacticoida</taxon>
        <taxon>Harpacticidae</taxon>
        <taxon>Tigriopus</taxon>
    </lineage>
</organism>
<evidence type="ECO:0000256" key="3">
    <source>
        <dbReference type="ARBA" id="ARBA00022670"/>
    </source>
</evidence>
<dbReference type="GO" id="GO:0005615">
    <property type="term" value="C:extracellular space"/>
    <property type="evidence" value="ECO:0007669"/>
    <property type="project" value="TreeGrafter"/>
</dbReference>
<reference evidence="8 9" key="1">
    <citation type="journal article" date="2018" name="Nat. Ecol. Evol.">
        <title>Genomic signatures of mitonuclear coevolution across populations of Tigriopus californicus.</title>
        <authorList>
            <person name="Barreto F.S."/>
            <person name="Watson E.T."/>
            <person name="Lima T.G."/>
            <person name="Willett C.S."/>
            <person name="Edmands S."/>
            <person name="Li W."/>
            <person name="Burton R.S."/>
        </authorList>
    </citation>
    <scope>NUCLEOTIDE SEQUENCE [LARGE SCALE GENOMIC DNA]</scope>
    <source>
        <strain evidence="8 9">San Diego</strain>
    </source>
</reference>
<dbReference type="EMBL" id="VCGU01000004">
    <property type="protein sequence ID" value="TRY77213.1"/>
    <property type="molecule type" value="Genomic_DNA"/>
</dbReference>
<sequence length="391" mass="43799">MGAGRGAQTQEPSGPINFVNMQSLLLQRSRIVNGFEPQRRPWMALIEIHKSIPRKGVKQNDNPTCGGVLVNKLWVITAAHCFCVSPLGCKGRPSKPNFHLARVTVFLGQHDIARRYRFRRLACFNLAYVSGWGLLSQENCSTSDQGPSPHLSCQFPFRWQGQKVRGCSFTPTPTSNSEECGRFKKEVNSMKDVTYSTEIYDGVMLLDEKGFPTTTCFKEDPGNFGWCGTTDSPNETSNWGWCNAFCRQGAQKGHRHTSILQETQLSTLSKTQCRKFGQEMKINPLVELCAGKIQRPKVKKLFKLGSGGRYEELELDMNRNTDNEEFYIGGSDSCKGDSGGPLFIWQANKAYLIGVVSRGKGCAGFNRPGIYTRITKKLKWIRKYTQSGNCS</sequence>
<dbReference type="InterPro" id="IPR043504">
    <property type="entry name" value="Peptidase_S1_PA_chymotrypsin"/>
</dbReference>
<dbReference type="InterPro" id="IPR018114">
    <property type="entry name" value="TRYPSIN_HIS"/>
</dbReference>
<dbReference type="PROSITE" id="PS00134">
    <property type="entry name" value="TRYPSIN_HIS"/>
    <property type="match status" value="1"/>
</dbReference>
<comment type="subcellular location">
    <subcellularLocation>
        <location evidence="1">Secreted</location>
    </subcellularLocation>
</comment>
<keyword evidence="2" id="KW-0964">Secreted</keyword>
<evidence type="ECO:0000256" key="5">
    <source>
        <dbReference type="ARBA" id="ARBA00022825"/>
    </source>
</evidence>
<dbReference type="InterPro" id="IPR001254">
    <property type="entry name" value="Trypsin_dom"/>
</dbReference>
<proteinExistence type="predicted"/>
<dbReference type="Proteomes" id="UP000318571">
    <property type="component" value="Chromosome 5"/>
</dbReference>
<evidence type="ECO:0000313" key="8">
    <source>
        <dbReference type="EMBL" id="TRY77213.1"/>
    </source>
</evidence>
<dbReference type="PANTHER" id="PTHR24264">
    <property type="entry name" value="TRYPSIN-RELATED"/>
    <property type="match status" value="1"/>
</dbReference>
<keyword evidence="4 6" id="KW-0378">Hydrolase</keyword>
<name>A0A553PHQ9_TIGCA</name>
<evidence type="ECO:0000256" key="6">
    <source>
        <dbReference type="RuleBase" id="RU363034"/>
    </source>
</evidence>
<dbReference type="SMART" id="SM00020">
    <property type="entry name" value="Tryp_SPc"/>
    <property type="match status" value="1"/>
</dbReference>
<dbReference type="OMA" id="KEYIPWI"/>
<dbReference type="STRING" id="6832.A0A553PHQ9"/>
<evidence type="ECO:0000256" key="2">
    <source>
        <dbReference type="ARBA" id="ARBA00022525"/>
    </source>
</evidence>
<protein>
    <recommendedName>
        <fullName evidence="7">Peptidase S1 domain-containing protein</fullName>
    </recommendedName>
</protein>
<keyword evidence="3 6" id="KW-0645">Protease</keyword>
<dbReference type="InterPro" id="IPR033116">
    <property type="entry name" value="TRYPSIN_SER"/>
</dbReference>
<feature type="domain" description="Peptidase S1" evidence="7">
    <location>
        <begin position="31"/>
        <end position="386"/>
    </location>
</feature>
<keyword evidence="9" id="KW-1185">Reference proteome</keyword>
<dbReference type="Pfam" id="PF00089">
    <property type="entry name" value="Trypsin"/>
    <property type="match status" value="2"/>
</dbReference>
<dbReference type="InterPro" id="IPR050127">
    <property type="entry name" value="Serine_Proteases_S1"/>
</dbReference>
<evidence type="ECO:0000259" key="7">
    <source>
        <dbReference type="PROSITE" id="PS50240"/>
    </source>
</evidence>
<dbReference type="InterPro" id="IPR009003">
    <property type="entry name" value="Peptidase_S1_PA"/>
</dbReference>
<accession>A0A553PHQ9</accession>
<evidence type="ECO:0000256" key="4">
    <source>
        <dbReference type="ARBA" id="ARBA00022801"/>
    </source>
</evidence>
<dbReference type="PROSITE" id="PS50240">
    <property type="entry name" value="TRYPSIN_DOM"/>
    <property type="match status" value="1"/>
</dbReference>
<dbReference type="GO" id="GO:0006508">
    <property type="term" value="P:proteolysis"/>
    <property type="evidence" value="ECO:0007669"/>
    <property type="project" value="UniProtKB-KW"/>
</dbReference>
<dbReference type="AlphaFoldDB" id="A0A553PHQ9"/>